<dbReference type="EMBL" id="LXFE01002865">
    <property type="protein sequence ID" value="OLL22741.1"/>
    <property type="molecule type" value="Genomic_DNA"/>
</dbReference>
<sequence length="187" mass="20300">MYGLFTVQVANESPLPVLIYNFPGVLGGIDLDTDVITELSQHANIVGVKLTYRLTSLPASYLGPTNVNPTARNFVAFGGFGDFLLQSLIIGGGGAICGLANVVPKTCIHLVNLFKEKKLEEAVQLQFKLAWADWILVKVGVPGTKYAIEMSEGYGGLCRKPLPECNPEMMTMIKKELQDILIIETGL</sequence>
<organism evidence="2 3">
    <name type="scientific">Neolecta irregularis (strain DAH-3)</name>
    <dbReference type="NCBI Taxonomy" id="1198029"/>
    <lineage>
        <taxon>Eukaryota</taxon>
        <taxon>Fungi</taxon>
        <taxon>Dikarya</taxon>
        <taxon>Ascomycota</taxon>
        <taxon>Taphrinomycotina</taxon>
        <taxon>Neolectales</taxon>
        <taxon>Neolectaceae</taxon>
        <taxon>Neolecta</taxon>
    </lineage>
</organism>
<evidence type="ECO:0000313" key="2">
    <source>
        <dbReference type="EMBL" id="OLL22741.1"/>
    </source>
</evidence>
<dbReference type="OMA" id="YAIEMSE"/>
<dbReference type="PANTHER" id="PTHR12128">
    <property type="entry name" value="DIHYDRODIPICOLINATE SYNTHASE"/>
    <property type="match status" value="1"/>
</dbReference>
<dbReference type="SMART" id="SM01130">
    <property type="entry name" value="DHDPS"/>
    <property type="match status" value="1"/>
</dbReference>
<dbReference type="GO" id="GO:0008840">
    <property type="term" value="F:4-hydroxy-tetrahydrodipicolinate synthase activity"/>
    <property type="evidence" value="ECO:0007669"/>
    <property type="project" value="TreeGrafter"/>
</dbReference>
<dbReference type="Gene3D" id="3.20.20.70">
    <property type="entry name" value="Aldolase class I"/>
    <property type="match status" value="1"/>
</dbReference>
<dbReference type="InterPro" id="IPR013785">
    <property type="entry name" value="Aldolase_TIM"/>
</dbReference>
<dbReference type="AlphaFoldDB" id="A0A1U7LJP0"/>
<proteinExistence type="predicted"/>
<dbReference type="Pfam" id="PF00701">
    <property type="entry name" value="DHDPS"/>
    <property type="match status" value="1"/>
</dbReference>
<dbReference type="CDD" id="cd00408">
    <property type="entry name" value="DHDPS-like"/>
    <property type="match status" value="1"/>
</dbReference>
<reference evidence="2 3" key="1">
    <citation type="submission" date="2016-04" db="EMBL/GenBank/DDBJ databases">
        <title>Evolutionary innovation and constraint leading to complex multicellularity in the Ascomycota.</title>
        <authorList>
            <person name="Cisse O."/>
            <person name="Nguyen A."/>
            <person name="Hewitt D.A."/>
            <person name="Jedd G."/>
            <person name="Stajich J.E."/>
        </authorList>
    </citation>
    <scope>NUCLEOTIDE SEQUENCE [LARGE SCALE GENOMIC DNA]</scope>
    <source>
        <strain evidence="2 3">DAH-3</strain>
    </source>
</reference>
<comment type="caution">
    <text evidence="2">The sequence shown here is derived from an EMBL/GenBank/DDBJ whole genome shotgun (WGS) entry which is preliminary data.</text>
</comment>
<dbReference type="Proteomes" id="UP000186594">
    <property type="component" value="Unassembled WGS sequence"/>
</dbReference>
<evidence type="ECO:0000313" key="3">
    <source>
        <dbReference type="Proteomes" id="UP000186594"/>
    </source>
</evidence>
<dbReference type="STRING" id="1198029.A0A1U7LJP0"/>
<keyword evidence="3" id="KW-1185">Reference proteome</keyword>
<dbReference type="SUPFAM" id="SSF51569">
    <property type="entry name" value="Aldolase"/>
    <property type="match status" value="1"/>
</dbReference>
<protein>
    <submittedName>
        <fullName evidence="2">L-threo-3-deoxy-hexylosonate aldolase</fullName>
    </submittedName>
</protein>
<dbReference type="InterPro" id="IPR002220">
    <property type="entry name" value="DapA-like"/>
</dbReference>
<name>A0A1U7LJP0_NEOID</name>
<keyword evidence="1" id="KW-0456">Lyase</keyword>
<accession>A0A1U7LJP0</accession>
<dbReference type="PANTHER" id="PTHR12128:SF66">
    <property type="entry name" value="4-HYDROXY-2-OXOGLUTARATE ALDOLASE, MITOCHONDRIAL"/>
    <property type="match status" value="1"/>
</dbReference>
<evidence type="ECO:0000256" key="1">
    <source>
        <dbReference type="ARBA" id="ARBA00023239"/>
    </source>
</evidence>
<gene>
    <name evidence="2" type="ORF">NEOLI_002893</name>
</gene>
<dbReference type="OrthoDB" id="191315at2759"/>